<accession>A0ABW2C287</accession>
<dbReference type="InterPro" id="IPR052336">
    <property type="entry name" value="MlaD_Phospholipid_Transporter"/>
</dbReference>
<feature type="domain" description="Mce/MlaD" evidence="2">
    <location>
        <begin position="2"/>
        <end position="71"/>
    </location>
</feature>
<dbReference type="EMBL" id="JBHSXX010000001">
    <property type="protein sequence ID" value="MFC6869425.1"/>
    <property type="molecule type" value="Genomic_DNA"/>
</dbReference>
<evidence type="ECO:0000256" key="1">
    <source>
        <dbReference type="SAM" id="MobiDB-lite"/>
    </source>
</evidence>
<proteinExistence type="predicted"/>
<protein>
    <submittedName>
        <fullName evidence="3">MlaD family protein</fullName>
    </submittedName>
</protein>
<evidence type="ECO:0000313" key="3">
    <source>
        <dbReference type="EMBL" id="MFC6869425.1"/>
    </source>
</evidence>
<dbReference type="InterPro" id="IPR003399">
    <property type="entry name" value="Mce/MlaD"/>
</dbReference>
<name>A0ABW2C287_9PSEU</name>
<dbReference type="PANTHER" id="PTHR33371:SF4">
    <property type="entry name" value="INTERMEMBRANE PHOSPHOLIPID TRANSPORT SYSTEM BINDING PROTEIN MLAD"/>
    <property type="match status" value="1"/>
</dbReference>
<dbReference type="RefSeq" id="WP_345400714.1">
    <property type="nucleotide sequence ID" value="NZ_BAABLA010000101.1"/>
</dbReference>
<gene>
    <name evidence="3" type="ORF">ACFQGD_19990</name>
</gene>
<dbReference type="Pfam" id="PF02470">
    <property type="entry name" value="MlaD"/>
    <property type="match status" value="1"/>
</dbReference>
<feature type="compositionally biased region" description="Basic and acidic residues" evidence="1">
    <location>
        <begin position="352"/>
        <end position="362"/>
    </location>
</feature>
<keyword evidence="4" id="KW-1185">Reference proteome</keyword>
<reference evidence="4" key="1">
    <citation type="journal article" date="2019" name="Int. J. Syst. Evol. Microbiol.">
        <title>The Global Catalogue of Microorganisms (GCM) 10K type strain sequencing project: providing services to taxonomists for standard genome sequencing and annotation.</title>
        <authorList>
            <consortium name="The Broad Institute Genomics Platform"/>
            <consortium name="The Broad Institute Genome Sequencing Center for Infectious Disease"/>
            <person name="Wu L."/>
            <person name="Ma J."/>
        </authorList>
    </citation>
    <scope>NUCLEOTIDE SEQUENCE [LARGE SCALE GENOMIC DNA]</scope>
    <source>
        <strain evidence="4">KCTC 32255</strain>
    </source>
</reference>
<feature type="region of interest" description="Disordered" evidence="1">
    <location>
        <begin position="345"/>
        <end position="383"/>
    </location>
</feature>
<dbReference type="PANTHER" id="PTHR33371">
    <property type="entry name" value="INTERMEMBRANE PHOSPHOLIPID TRANSPORT SYSTEM BINDING PROTEIN MLAD-RELATED"/>
    <property type="match status" value="1"/>
</dbReference>
<comment type="caution">
    <text evidence="3">The sequence shown here is derived from an EMBL/GenBank/DDBJ whole genome shotgun (WGS) entry which is preliminary data.</text>
</comment>
<organism evidence="3 4">
    <name type="scientific">Haloechinothrix salitolerans</name>
    <dbReference type="NCBI Taxonomy" id="926830"/>
    <lineage>
        <taxon>Bacteria</taxon>
        <taxon>Bacillati</taxon>
        <taxon>Actinomycetota</taxon>
        <taxon>Actinomycetes</taxon>
        <taxon>Pseudonocardiales</taxon>
        <taxon>Pseudonocardiaceae</taxon>
        <taxon>Haloechinothrix</taxon>
    </lineage>
</organism>
<sequence length="396" mass="41556">MFADASPLVAGNDVKTSGVKVGEVSSLSVHNGQAHVVMDLDPATLPLHRDAKATVRPVSLLGERFVDLDRGSASAPILEQPAVIAAENTDSSVDLDEVLNALDAPTAHSLAALLTTLGEGVRGQGAKVDAAIAELGPAMTQTGRLARMLDRQNAVLTGLVDRVEPVSEALASDRGRDLDRLVGSTESMLKAAADNRRALDESLAQLPGTLRKAERTLGRLAGVADAATPALASIRPVTNNLRDISTELQRMADATDPALASLQPVLEHAESLIDEAAPLVETLGSAGRDLRGVAASARPVAERLMDNLRNVLNFVRYWALATNGYDGLSHYFRANIVVNPESVTGLVPRPQDAGREAADSKRTPSRPPAVGEDASNVTGLTRDQEQSLVGQLLGGL</sequence>
<evidence type="ECO:0000259" key="2">
    <source>
        <dbReference type="Pfam" id="PF02470"/>
    </source>
</evidence>
<evidence type="ECO:0000313" key="4">
    <source>
        <dbReference type="Proteomes" id="UP001596337"/>
    </source>
</evidence>
<dbReference type="Proteomes" id="UP001596337">
    <property type="component" value="Unassembled WGS sequence"/>
</dbReference>